<dbReference type="AlphaFoldDB" id="B2KD95"/>
<evidence type="ECO:0000313" key="2">
    <source>
        <dbReference type="Proteomes" id="UP000001029"/>
    </source>
</evidence>
<dbReference type="OrthoDB" id="8451539at2"/>
<dbReference type="Proteomes" id="UP000001029">
    <property type="component" value="Chromosome"/>
</dbReference>
<proteinExistence type="predicted"/>
<dbReference type="STRING" id="445932.Emin_0938"/>
<dbReference type="RefSeq" id="WP_012415106.1">
    <property type="nucleotide sequence ID" value="NC_010644.1"/>
</dbReference>
<dbReference type="HOGENOM" id="CLU_181268_0_0_0"/>
<reference evidence="1 2" key="1">
    <citation type="journal article" date="2009" name="Appl. Environ. Microbiol.">
        <title>Genomic analysis of 'Elusimicrobium minutum,' the first cultivated representative of the phylum 'Elusimicrobia' (formerly termite group 1).</title>
        <authorList>
            <person name="Herlemann D.P.R."/>
            <person name="Geissinger O."/>
            <person name="Ikeda-Ohtsubo W."/>
            <person name="Kunin V."/>
            <person name="Sun H."/>
            <person name="Lapidus A."/>
            <person name="Hugenholtz P."/>
            <person name="Brune A."/>
        </authorList>
    </citation>
    <scope>NUCLEOTIDE SEQUENCE [LARGE SCALE GENOMIC DNA]</scope>
    <source>
        <strain evidence="1 2">Pei191</strain>
    </source>
</reference>
<organism evidence="1 2">
    <name type="scientific">Elusimicrobium minutum (strain Pei191)</name>
    <dbReference type="NCBI Taxonomy" id="445932"/>
    <lineage>
        <taxon>Bacteria</taxon>
        <taxon>Pseudomonadati</taxon>
        <taxon>Elusimicrobiota</taxon>
        <taxon>Elusimicrobia</taxon>
        <taxon>Elusimicrobiales</taxon>
        <taxon>Elusimicrobiaceae</taxon>
        <taxon>Elusimicrobium</taxon>
    </lineage>
</organism>
<gene>
    <name evidence="1" type="ordered locus">Emin_0938</name>
</gene>
<dbReference type="EMBL" id="CP001055">
    <property type="protein sequence ID" value="ACC98491.1"/>
    <property type="molecule type" value="Genomic_DNA"/>
</dbReference>
<sequence length="81" mass="9636">MKYGIKILIALDQLANALMNGDPDITMSAACYYYARIGKQKSLWRLFLYKSVNMLFFWQEDHCYQAYLSEKDRLHASEQFR</sequence>
<evidence type="ECO:0000313" key="1">
    <source>
        <dbReference type="EMBL" id="ACC98491.1"/>
    </source>
</evidence>
<accession>B2KD95</accession>
<name>B2KD95_ELUMP</name>
<dbReference type="KEGG" id="emi:Emin_0938"/>
<keyword evidence="2" id="KW-1185">Reference proteome</keyword>
<protein>
    <submittedName>
        <fullName evidence="1">Uncharacterized protein</fullName>
    </submittedName>
</protein>